<protein>
    <submittedName>
        <fullName evidence="1">Uncharacterized protein</fullName>
    </submittedName>
</protein>
<dbReference type="EMBL" id="FXZI01000002">
    <property type="protein sequence ID" value="SMX78015.1"/>
    <property type="molecule type" value="Genomic_DNA"/>
</dbReference>
<sequence length="113" mass="12311">MTKNSVQTQTRLNASNRAEVLAGYVAGVPVRELANRFGIHRATVWEIARSAGVDVRRPGLSDKVRMRAARLYAEGMTLAEVAKKLRISNEAVRSAVIARGGTIRPAGRRGTVR</sequence>
<proteinExistence type="predicted"/>
<reference evidence="1 2" key="1">
    <citation type="submission" date="2017-03" db="EMBL/GenBank/DDBJ databases">
        <authorList>
            <person name="Afonso C.L."/>
            <person name="Miller P.J."/>
            <person name="Scott M.A."/>
            <person name="Spackman E."/>
            <person name="Goraichik I."/>
            <person name="Dimitrov K.M."/>
            <person name="Suarez D.L."/>
            <person name="Swayne D.E."/>
        </authorList>
    </citation>
    <scope>NUCLEOTIDE SEQUENCE [LARGE SCALE GENOMIC DNA]</scope>
    <source>
        <strain evidence="2">8(6)</strain>
    </source>
</reference>
<dbReference type="Gene3D" id="1.10.10.60">
    <property type="entry name" value="Homeodomain-like"/>
    <property type="match status" value="2"/>
</dbReference>
<organism evidence="1 2">
    <name type="scientific">Brevibacterium aurantiacum</name>
    <dbReference type="NCBI Taxonomy" id="273384"/>
    <lineage>
        <taxon>Bacteria</taxon>
        <taxon>Bacillati</taxon>
        <taxon>Actinomycetota</taxon>
        <taxon>Actinomycetes</taxon>
        <taxon>Micrococcales</taxon>
        <taxon>Brevibacteriaceae</taxon>
        <taxon>Brevibacterium</taxon>
    </lineage>
</organism>
<dbReference type="Pfam" id="PF13384">
    <property type="entry name" value="HTH_23"/>
    <property type="match status" value="1"/>
</dbReference>
<dbReference type="Proteomes" id="UP000234300">
    <property type="component" value="Unassembled WGS sequence"/>
</dbReference>
<name>A0A2H1IS48_BREAU</name>
<gene>
    <name evidence="1" type="ORF">BAURA86_00922</name>
</gene>
<accession>A0A2H1IS48</accession>
<evidence type="ECO:0000313" key="1">
    <source>
        <dbReference type="EMBL" id="SMX78015.1"/>
    </source>
</evidence>
<evidence type="ECO:0000313" key="2">
    <source>
        <dbReference type="Proteomes" id="UP000234300"/>
    </source>
</evidence>
<dbReference type="AlphaFoldDB" id="A0A2H1IS48"/>